<accession>A0A2C9CD10</accession>
<reference evidence="8" key="1">
    <citation type="submission" date="2017-10" db="EMBL/GenBank/DDBJ databases">
        <authorList>
            <person name="Frank J."/>
        </authorList>
    </citation>
    <scope>NUCLEOTIDE SEQUENCE [LARGE SCALE GENOMIC DNA]</scope>
</reference>
<evidence type="ECO:0008006" key="9">
    <source>
        <dbReference type="Google" id="ProtNLM"/>
    </source>
</evidence>
<evidence type="ECO:0000256" key="4">
    <source>
        <dbReference type="ARBA" id="ARBA00022989"/>
    </source>
</evidence>
<comment type="similarity">
    <text evidence="2">Belongs to the UPF0014 family.</text>
</comment>
<name>A0A2C9CD10_KUEST</name>
<dbReference type="InterPro" id="IPR005226">
    <property type="entry name" value="UPF0014_fam"/>
</dbReference>
<dbReference type="Proteomes" id="UP000221734">
    <property type="component" value="Chromosome Kuenenia_stuttgartiensis_MBR1"/>
</dbReference>
<feature type="transmembrane region" description="Helical" evidence="6">
    <location>
        <begin position="6"/>
        <end position="28"/>
    </location>
</feature>
<feature type="transmembrane region" description="Helical" evidence="6">
    <location>
        <begin position="65"/>
        <end position="83"/>
    </location>
</feature>
<keyword evidence="8" id="KW-1185">Reference proteome</keyword>
<dbReference type="Pfam" id="PF03649">
    <property type="entry name" value="UPF0014"/>
    <property type="match status" value="1"/>
</dbReference>
<feature type="transmembrane region" description="Helical" evidence="6">
    <location>
        <begin position="95"/>
        <end position="121"/>
    </location>
</feature>
<evidence type="ECO:0000313" key="8">
    <source>
        <dbReference type="Proteomes" id="UP000221734"/>
    </source>
</evidence>
<gene>
    <name evidence="7" type="ORF">KSMBR1_1089</name>
</gene>
<feature type="transmembrane region" description="Helical" evidence="6">
    <location>
        <begin position="40"/>
        <end position="59"/>
    </location>
</feature>
<feature type="transmembrane region" description="Helical" evidence="6">
    <location>
        <begin position="127"/>
        <end position="147"/>
    </location>
</feature>
<evidence type="ECO:0000256" key="3">
    <source>
        <dbReference type="ARBA" id="ARBA00022692"/>
    </source>
</evidence>
<evidence type="ECO:0000256" key="2">
    <source>
        <dbReference type="ARBA" id="ARBA00005268"/>
    </source>
</evidence>
<evidence type="ECO:0000256" key="5">
    <source>
        <dbReference type="ARBA" id="ARBA00023136"/>
    </source>
</evidence>
<dbReference type="GO" id="GO:0005886">
    <property type="term" value="C:plasma membrane"/>
    <property type="evidence" value="ECO:0007669"/>
    <property type="project" value="TreeGrafter"/>
</dbReference>
<evidence type="ECO:0000256" key="6">
    <source>
        <dbReference type="SAM" id="Phobius"/>
    </source>
</evidence>
<dbReference type="PANTHER" id="PTHR30028">
    <property type="entry name" value="UPF0014 INNER MEMBRANE PROTEIN YBBM-RELATED"/>
    <property type="match status" value="1"/>
</dbReference>
<keyword evidence="4 6" id="KW-1133">Transmembrane helix</keyword>
<dbReference type="RefSeq" id="WP_099324398.1">
    <property type="nucleotide sequence ID" value="NZ_LT934425.1"/>
</dbReference>
<evidence type="ECO:0000256" key="1">
    <source>
        <dbReference type="ARBA" id="ARBA00004141"/>
    </source>
</evidence>
<dbReference type="KEGG" id="kst:KSMBR1_1089"/>
<keyword evidence="3 6" id="KW-0812">Transmembrane</keyword>
<evidence type="ECO:0000313" key="7">
    <source>
        <dbReference type="EMBL" id="SOH03592.1"/>
    </source>
</evidence>
<dbReference type="AlphaFoldDB" id="A0A2C9CD10"/>
<feature type="transmembrane region" description="Helical" evidence="6">
    <location>
        <begin position="222"/>
        <end position="245"/>
    </location>
</feature>
<organism evidence="7 8">
    <name type="scientific">Kuenenia stuttgartiensis</name>
    <dbReference type="NCBI Taxonomy" id="174633"/>
    <lineage>
        <taxon>Bacteria</taxon>
        <taxon>Pseudomonadati</taxon>
        <taxon>Planctomycetota</taxon>
        <taxon>Candidatus Brocadiia</taxon>
        <taxon>Candidatus Brocadiales</taxon>
        <taxon>Candidatus Brocadiaceae</taxon>
        <taxon>Candidatus Kuenenia</taxon>
    </lineage>
</organism>
<dbReference type="PANTHER" id="PTHR30028:SF0">
    <property type="entry name" value="PROTEIN ALUMINUM SENSITIVE 3"/>
    <property type="match status" value="1"/>
</dbReference>
<dbReference type="OrthoDB" id="9791807at2"/>
<sequence length="268" mass="30096">MNNAIDIPWSQLSFCSVFVILLIGISLYESLRLEKTILIGSFRAVIQLILVGFFIKLIFDYKQWYVVMPILLVMIFVASQTVIKWLKNPVKEMYCCALISVSLASAFSLLFIFLLVVRIPVWYDPQYLIPVAGMIIANGMNGAALAGERYKSELEIRVPEIEMLLSLGYESKMASRKSRQQALSASLIPSLNSMMVMGIVHLPGMMTGQIIAGSSPVTAVKYQIIIILSIAATVALTSWVFVSLLDKKFFTPYHQIRYELVNPGKRKK</sequence>
<protein>
    <recommendedName>
        <fullName evidence="9">Iron export ABC transporter permease subunit FetB</fullName>
    </recommendedName>
</protein>
<keyword evidence="5 6" id="KW-0472">Membrane</keyword>
<proteinExistence type="inferred from homology"/>
<comment type="subcellular location">
    <subcellularLocation>
        <location evidence="1">Membrane</location>
        <topology evidence="1">Multi-pass membrane protein</topology>
    </subcellularLocation>
</comment>
<feature type="transmembrane region" description="Helical" evidence="6">
    <location>
        <begin position="182"/>
        <end position="202"/>
    </location>
</feature>
<dbReference type="EMBL" id="LT934425">
    <property type="protein sequence ID" value="SOH03592.1"/>
    <property type="molecule type" value="Genomic_DNA"/>
</dbReference>